<protein>
    <submittedName>
        <fullName evidence="1">Uncharacterized protein</fullName>
    </submittedName>
</protein>
<evidence type="ECO:0000313" key="2">
    <source>
        <dbReference type="Proteomes" id="UP001597055"/>
    </source>
</evidence>
<dbReference type="EMBL" id="JBHTII010000001">
    <property type="protein sequence ID" value="MFD0789815.1"/>
    <property type="molecule type" value="Genomic_DNA"/>
</dbReference>
<name>A0ABW3AGC7_9MICO</name>
<comment type="caution">
    <text evidence="1">The sequence shown here is derived from an EMBL/GenBank/DDBJ whole genome shotgun (WGS) entry which is preliminary data.</text>
</comment>
<keyword evidence="2" id="KW-1185">Reference proteome</keyword>
<accession>A0ABW3AGC7</accession>
<reference evidence="2" key="1">
    <citation type="journal article" date="2019" name="Int. J. Syst. Evol. Microbiol.">
        <title>The Global Catalogue of Microorganisms (GCM) 10K type strain sequencing project: providing services to taxonomists for standard genome sequencing and annotation.</title>
        <authorList>
            <consortium name="The Broad Institute Genomics Platform"/>
            <consortium name="The Broad Institute Genome Sequencing Center for Infectious Disease"/>
            <person name="Wu L."/>
            <person name="Ma J."/>
        </authorList>
    </citation>
    <scope>NUCLEOTIDE SEQUENCE [LARGE SCALE GENOMIC DNA]</scope>
    <source>
        <strain evidence="2">CCUG 54523</strain>
    </source>
</reference>
<organism evidence="1 2">
    <name type="scientific">Microbacterium insulae</name>
    <dbReference type="NCBI Taxonomy" id="483014"/>
    <lineage>
        <taxon>Bacteria</taxon>
        <taxon>Bacillati</taxon>
        <taxon>Actinomycetota</taxon>
        <taxon>Actinomycetes</taxon>
        <taxon>Micrococcales</taxon>
        <taxon>Microbacteriaceae</taxon>
        <taxon>Microbacterium</taxon>
    </lineage>
</organism>
<sequence length="74" mass="7879">MSGPQVVEVVVRGKLGPDLLAALREYTVEAAPDGCTRVVGSIPDQARLIGLLDMFDQLHIEVVSVNPVRPGEAL</sequence>
<evidence type="ECO:0000313" key="1">
    <source>
        <dbReference type="EMBL" id="MFD0789815.1"/>
    </source>
</evidence>
<dbReference type="RefSeq" id="WP_204981083.1">
    <property type="nucleotide sequence ID" value="NZ_JBHTII010000001.1"/>
</dbReference>
<proteinExistence type="predicted"/>
<gene>
    <name evidence="1" type="ORF">ACFQ0P_05345</name>
</gene>
<dbReference type="Proteomes" id="UP001597055">
    <property type="component" value="Unassembled WGS sequence"/>
</dbReference>